<sequence length="45" mass="5209">MSKKKVWVDAGLIGMTIDLPNEELRTINKDMRKIPKSPKVTRKNK</sequence>
<name>A0ABS4E9N9_9FIRM</name>
<evidence type="ECO:0000313" key="1">
    <source>
        <dbReference type="EMBL" id="MBP1854665.1"/>
    </source>
</evidence>
<comment type="caution">
    <text evidence="1">The sequence shown here is derived from an EMBL/GenBank/DDBJ whole genome shotgun (WGS) entry which is preliminary data.</text>
</comment>
<gene>
    <name evidence="1" type="ORF">J2Z43_001055</name>
</gene>
<keyword evidence="2" id="KW-1185">Reference proteome</keyword>
<reference evidence="1 2" key="1">
    <citation type="submission" date="2021-03" db="EMBL/GenBank/DDBJ databases">
        <title>Genomic Encyclopedia of Type Strains, Phase IV (KMG-IV): sequencing the most valuable type-strain genomes for metagenomic binning, comparative biology and taxonomic classification.</title>
        <authorList>
            <person name="Goeker M."/>
        </authorList>
    </citation>
    <scope>NUCLEOTIDE SEQUENCE [LARGE SCALE GENOMIC DNA]</scope>
    <source>
        <strain evidence="1 2">DSM 1289</strain>
    </source>
</reference>
<protein>
    <submittedName>
        <fullName evidence="1">Uncharacterized protein</fullName>
    </submittedName>
</protein>
<organism evidence="1 2">
    <name type="scientific">Metaclostridioides mangenotii</name>
    <dbReference type="NCBI Taxonomy" id="1540"/>
    <lineage>
        <taxon>Bacteria</taxon>
        <taxon>Bacillati</taxon>
        <taxon>Bacillota</taxon>
        <taxon>Clostridia</taxon>
        <taxon>Peptostreptococcales</taxon>
        <taxon>Peptostreptococcaceae</taxon>
        <taxon>Metaclostridioides</taxon>
    </lineage>
</organism>
<proteinExistence type="predicted"/>
<dbReference type="EMBL" id="JAGGJX010000001">
    <property type="protein sequence ID" value="MBP1854665.1"/>
    <property type="molecule type" value="Genomic_DNA"/>
</dbReference>
<accession>A0ABS4E9N9</accession>
<dbReference type="Proteomes" id="UP000767291">
    <property type="component" value="Unassembled WGS sequence"/>
</dbReference>
<dbReference type="RefSeq" id="WP_209456144.1">
    <property type="nucleotide sequence ID" value="NZ_BAAACS010000012.1"/>
</dbReference>
<evidence type="ECO:0000313" key="2">
    <source>
        <dbReference type="Proteomes" id="UP000767291"/>
    </source>
</evidence>